<evidence type="ECO:0000313" key="1">
    <source>
        <dbReference type="EMBL" id="AII14779.1"/>
    </source>
</evidence>
<name>A0A076FG39_9BACT</name>
<gene>
    <name evidence="1" type="ORF">CIG1485E_0941</name>
</gene>
<dbReference type="HOGENOM" id="CLU_2951590_0_0_7"/>
<dbReference type="Proteomes" id="UP000028486">
    <property type="component" value="Chromosome"/>
</dbReference>
<proteinExistence type="predicted"/>
<dbReference type="KEGG" id="caj:CIG1485E_0941"/>
<protein>
    <submittedName>
        <fullName evidence="1">Uncharacterized protein</fullName>
    </submittedName>
</protein>
<organism evidence="1 2">
    <name type="scientific">Campylobacter iguaniorum</name>
    <dbReference type="NCBI Taxonomy" id="1244531"/>
    <lineage>
        <taxon>Bacteria</taxon>
        <taxon>Pseudomonadati</taxon>
        <taxon>Campylobacterota</taxon>
        <taxon>Epsilonproteobacteria</taxon>
        <taxon>Campylobacterales</taxon>
        <taxon>Campylobacteraceae</taxon>
        <taxon>Campylobacter</taxon>
    </lineage>
</organism>
<sequence>MIDKRDNVYPSMEDAVKSFHAAQVFKKSKADIVIKTEKKYQRDLNKYLQNISKHLKDKL</sequence>
<dbReference type="STRING" id="1244531.CIG2463D_0941"/>
<dbReference type="AlphaFoldDB" id="A0A076FG39"/>
<dbReference type="PATRIC" id="fig|1244531.5.peg.941"/>
<dbReference type="EMBL" id="CP009043">
    <property type="protein sequence ID" value="AII14779.1"/>
    <property type="molecule type" value="Genomic_DNA"/>
</dbReference>
<accession>A0A076FG39</accession>
<keyword evidence="2" id="KW-1185">Reference proteome</keyword>
<reference evidence="2" key="1">
    <citation type="journal article" date="2014" name="Genome Announc.">
        <title>Complete Genome Sequence of Campylobacter iguaniorum Strain 1485ET, Isolated from a Bearded Dragon (Pogona vitticeps).</title>
        <authorList>
            <person name="Gilbert M.J."/>
            <person name="Miller W.G."/>
            <person name="Yee E."/>
            <person name="Kik M."/>
            <person name="Wagenaar J.A."/>
            <person name="Duim B."/>
        </authorList>
    </citation>
    <scope>NUCLEOTIDE SEQUENCE [LARGE SCALE GENOMIC DNA]</scope>
    <source>
        <strain evidence="2">1485E</strain>
    </source>
</reference>
<evidence type="ECO:0000313" key="2">
    <source>
        <dbReference type="Proteomes" id="UP000028486"/>
    </source>
</evidence>
<dbReference type="RefSeq" id="WP_038454270.1">
    <property type="nucleotide sequence ID" value="NZ_CP009043.1"/>
</dbReference>